<dbReference type="EMBL" id="CAJVQC010043752">
    <property type="protein sequence ID" value="CAG8778166.1"/>
    <property type="molecule type" value="Genomic_DNA"/>
</dbReference>
<accession>A0ACA9R5N9</accession>
<reference evidence="1" key="1">
    <citation type="submission" date="2021-06" db="EMBL/GenBank/DDBJ databases">
        <authorList>
            <person name="Kallberg Y."/>
            <person name="Tangrot J."/>
            <person name="Rosling A."/>
        </authorList>
    </citation>
    <scope>NUCLEOTIDE SEQUENCE</scope>
    <source>
        <strain evidence="1">MA461A</strain>
    </source>
</reference>
<comment type="caution">
    <text evidence="1">The sequence shown here is derived from an EMBL/GenBank/DDBJ whole genome shotgun (WGS) entry which is preliminary data.</text>
</comment>
<feature type="non-terminal residue" evidence="1">
    <location>
        <position position="1"/>
    </location>
</feature>
<keyword evidence="2" id="KW-1185">Reference proteome</keyword>
<feature type="non-terminal residue" evidence="1">
    <location>
        <position position="107"/>
    </location>
</feature>
<proteinExistence type="predicted"/>
<dbReference type="Proteomes" id="UP000789920">
    <property type="component" value="Unassembled WGS sequence"/>
</dbReference>
<name>A0ACA9R5N9_9GLOM</name>
<evidence type="ECO:0000313" key="1">
    <source>
        <dbReference type="EMBL" id="CAG8778166.1"/>
    </source>
</evidence>
<sequence length="107" mass="12076">PTASNIHEELSKWYRMLDNSIAEDKNELTILKAFQYADAIIPTLSTELPNFPKDKLTSKLLTFKSLSVPINSLSQIPGSQKWECSIPDDHYNLSTASPSKKTRTCDF</sequence>
<evidence type="ECO:0000313" key="2">
    <source>
        <dbReference type="Proteomes" id="UP000789920"/>
    </source>
</evidence>
<gene>
    <name evidence="1" type="ORF">RPERSI_LOCUS17196</name>
</gene>
<organism evidence="1 2">
    <name type="scientific">Racocetra persica</name>
    <dbReference type="NCBI Taxonomy" id="160502"/>
    <lineage>
        <taxon>Eukaryota</taxon>
        <taxon>Fungi</taxon>
        <taxon>Fungi incertae sedis</taxon>
        <taxon>Mucoromycota</taxon>
        <taxon>Glomeromycotina</taxon>
        <taxon>Glomeromycetes</taxon>
        <taxon>Diversisporales</taxon>
        <taxon>Gigasporaceae</taxon>
        <taxon>Racocetra</taxon>
    </lineage>
</organism>
<protein>
    <submittedName>
        <fullName evidence="1">34915_t:CDS:1</fullName>
    </submittedName>
</protein>